<organism evidence="2 3">
    <name type="scientific">Plectosphaerella cucumerina</name>
    <dbReference type="NCBI Taxonomy" id="40658"/>
    <lineage>
        <taxon>Eukaryota</taxon>
        <taxon>Fungi</taxon>
        <taxon>Dikarya</taxon>
        <taxon>Ascomycota</taxon>
        <taxon>Pezizomycotina</taxon>
        <taxon>Sordariomycetes</taxon>
        <taxon>Hypocreomycetidae</taxon>
        <taxon>Glomerellales</taxon>
        <taxon>Plectosphaerellaceae</taxon>
        <taxon>Plectosphaerella</taxon>
    </lineage>
</organism>
<feature type="compositionally biased region" description="Low complexity" evidence="1">
    <location>
        <begin position="57"/>
        <end position="69"/>
    </location>
</feature>
<dbReference type="AlphaFoldDB" id="A0A8K0TH08"/>
<dbReference type="EMBL" id="JAGPXD010000003">
    <property type="protein sequence ID" value="KAH7363247.1"/>
    <property type="molecule type" value="Genomic_DNA"/>
</dbReference>
<evidence type="ECO:0000313" key="3">
    <source>
        <dbReference type="Proteomes" id="UP000813385"/>
    </source>
</evidence>
<evidence type="ECO:0000256" key="1">
    <source>
        <dbReference type="SAM" id="MobiDB-lite"/>
    </source>
</evidence>
<name>A0A8K0TH08_9PEZI</name>
<keyword evidence="3" id="KW-1185">Reference proteome</keyword>
<comment type="caution">
    <text evidence="2">The sequence shown here is derived from an EMBL/GenBank/DDBJ whole genome shotgun (WGS) entry which is preliminary data.</text>
</comment>
<accession>A0A8K0TH08</accession>
<gene>
    <name evidence="2" type="ORF">B0T11DRAFT_92337</name>
</gene>
<proteinExistence type="predicted"/>
<sequence length="173" mass="19536">MEVSRQSSIEQVHQQVQVYRQRRSVETVEINRYSRFIHTTGSSTQQVHQHNRFINTTGSSTQQLTLTSRPRPHPHPTHPTHLQQLIKVSSRDVKQGQRRHIQTVSNPHALAASSSKPRRVHRTLWLLSSAMFKKAMATFSPVAFGAMFCAGVVSTSKSVKDTRTAKMPSMSVP</sequence>
<dbReference type="Proteomes" id="UP000813385">
    <property type="component" value="Unassembled WGS sequence"/>
</dbReference>
<reference evidence="2" key="1">
    <citation type="journal article" date="2021" name="Nat. Commun.">
        <title>Genetic determinants of endophytism in the Arabidopsis root mycobiome.</title>
        <authorList>
            <person name="Mesny F."/>
            <person name="Miyauchi S."/>
            <person name="Thiergart T."/>
            <person name="Pickel B."/>
            <person name="Atanasova L."/>
            <person name="Karlsson M."/>
            <person name="Huettel B."/>
            <person name="Barry K.W."/>
            <person name="Haridas S."/>
            <person name="Chen C."/>
            <person name="Bauer D."/>
            <person name="Andreopoulos W."/>
            <person name="Pangilinan J."/>
            <person name="LaButti K."/>
            <person name="Riley R."/>
            <person name="Lipzen A."/>
            <person name="Clum A."/>
            <person name="Drula E."/>
            <person name="Henrissat B."/>
            <person name="Kohler A."/>
            <person name="Grigoriev I.V."/>
            <person name="Martin F.M."/>
            <person name="Hacquard S."/>
        </authorList>
    </citation>
    <scope>NUCLEOTIDE SEQUENCE</scope>
    <source>
        <strain evidence="2">MPI-CAGE-AT-0016</strain>
    </source>
</reference>
<protein>
    <submittedName>
        <fullName evidence="2">Uncharacterized protein</fullName>
    </submittedName>
</protein>
<evidence type="ECO:0000313" key="2">
    <source>
        <dbReference type="EMBL" id="KAH7363247.1"/>
    </source>
</evidence>
<feature type="region of interest" description="Disordered" evidence="1">
    <location>
        <begin position="57"/>
        <end position="80"/>
    </location>
</feature>